<evidence type="ECO:0000313" key="2">
    <source>
        <dbReference type="EMBL" id="EGZ12803.1"/>
    </source>
</evidence>
<dbReference type="AlphaFoldDB" id="G4ZST2"/>
<dbReference type="EMBL" id="JH159156">
    <property type="protein sequence ID" value="EGZ12803.1"/>
    <property type="molecule type" value="Genomic_DNA"/>
</dbReference>
<accession>G4ZST2</accession>
<evidence type="ECO:0000313" key="3">
    <source>
        <dbReference type="Proteomes" id="UP000002640"/>
    </source>
</evidence>
<dbReference type="Proteomes" id="UP000002640">
    <property type="component" value="Unassembled WGS sequence"/>
</dbReference>
<feature type="domain" description="PiggyBac transposable element-derived protein" evidence="1">
    <location>
        <begin position="1"/>
        <end position="47"/>
    </location>
</feature>
<organism evidence="2 3">
    <name type="scientific">Phytophthora sojae (strain P6497)</name>
    <name type="common">Soybean stem and root rot agent</name>
    <name type="synonym">Phytophthora megasperma f. sp. glycines</name>
    <dbReference type="NCBI Taxonomy" id="1094619"/>
    <lineage>
        <taxon>Eukaryota</taxon>
        <taxon>Sar</taxon>
        <taxon>Stramenopiles</taxon>
        <taxon>Oomycota</taxon>
        <taxon>Peronosporomycetes</taxon>
        <taxon>Peronosporales</taxon>
        <taxon>Peronosporaceae</taxon>
        <taxon>Phytophthora</taxon>
    </lineage>
</organism>
<dbReference type="GeneID" id="20651462"/>
<name>G4ZST2_PHYSP</name>
<sequence length="77" mass="9035">YNKYMGGVDSHDQLRLQRYSIQRVMRPKKYYKTVFYGLLDIAVINAFITHCEYAKSVGEKPLSHADFLIQLHEELLA</sequence>
<protein>
    <recommendedName>
        <fullName evidence="1">PiggyBac transposable element-derived protein domain-containing protein</fullName>
    </recommendedName>
</protein>
<dbReference type="RefSeq" id="XP_009530232.1">
    <property type="nucleotide sequence ID" value="XM_009531937.1"/>
</dbReference>
<evidence type="ECO:0000259" key="1">
    <source>
        <dbReference type="Pfam" id="PF13843"/>
    </source>
</evidence>
<dbReference type="KEGG" id="psoj:PHYSODRAFT_406275"/>
<dbReference type="Pfam" id="PF13843">
    <property type="entry name" value="DDE_Tnp_1_7"/>
    <property type="match status" value="1"/>
</dbReference>
<dbReference type="STRING" id="1094619.G4ZST2"/>
<keyword evidence="3" id="KW-1185">Reference proteome</keyword>
<dbReference type="PANTHER" id="PTHR46599">
    <property type="entry name" value="PIGGYBAC TRANSPOSABLE ELEMENT-DERIVED PROTEIN 4"/>
    <property type="match status" value="1"/>
</dbReference>
<dbReference type="SMR" id="G4ZST2"/>
<proteinExistence type="predicted"/>
<dbReference type="InterPro" id="IPR029526">
    <property type="entry name" value="PGBD"/>
</dbReference>
<feature type="non-terminal residue" evidence="2">
    <location>
        <position position="1"/>
    </location>
</feature>
<gene>
    <name evidence="2" type="ORF">PHYSODRAFT_406275</name>
</gene>
<reference evidence="2 3" key="1">
    <citation type="journal article" date="2006" name="Science">
        <title>Phytophthora genome sequences uncover evolutionary origins and mechanisms of pathogenesis.</title>
        <authorList>
            <person name="Tyler B.M."/>
            <person name="Tripathy S."/>
            <person name="Zhang X."/>
            <person name="Dehal P."/>
            <person name="Jiang R.H."/>
            <person name="Aerts A."/>
            <person name="Arredondo F.D."/>
            <person name="Baxter L."/>
            <person name="Bensasson D."/>
            <person name="Beynon J.L."/>
            <person name="Chapman J."/>
            <person name="Damasceno C.M."/>
            <person name="Dorrance A.E."/>
            <person name="Dou D."/>
            <person name="Dickerman A.W."/>
            <person name="Dubchak I.L."/>
            <person name="Garbelotto M."/>
            <person name="Gijzen M."/>
            <person name="Gordon S.G."/>
            <person name="Govers F."/>
            <person name="Grunwald N.J."/>
            <person name="Huang W."/>
            <person name="Ivors K.L."/>
            <person name="Jones R.W."/>
            <person name="Kamoun S."/>
            <person name="Krampis K."/>
            <person name="Lamour K.H."/>
            <person name="Lee M.K."/>
            <person name="McDonald W.H."/>
            <person name="Medina M."/>
            <person name="Meijer H.J."/>
            <person name="Nordberg E.K."/>
            <person name="Maclean D.J."/>
            <person name="Ospina-Giraldo M.D."/>
            <person name="Morris P.F."/>
            <person name="Phuntumart V."/>
            <person name="Putnam N.H."/>
            <person name="Rash S."/>
            <person name="Rose J.K."/>
            <person name="Sakihama Y."/>
            <person name="Salamov A.A."/>
            <person name="Savidor A."/>
            <person name="Scheuring C.F."/>
            <person name="Smith B.M."/>
            <person name="Sobral B.W."/>
            <person name="Terry A."/>
            <person name="Torto-Alalibo T.A."/>
            <person name="Win J."/>
            <person name="Xu Z."/>
            <person name="Zhang H."/>
            <person name="Grigoriev I.V."/>
            <person name="Rokhsar D.S."/>
            <person name="Boore J.L."/>
        </authorList>
    </citation>
    <scope>NUCLEOTIDE SEQUENCE [LARGE SCALE GENOMIC DNA]</scope>
    <source>
        <strain evidence="2 3">P6497</strain>
    </source>
</reference>
<dbReference type="InParanoid" id="G4ZST2"/>
<feature type="non-terminal residue" evidence="2">
    <location>
        <position position="77"/>
    </location>
</feature>
<dbReference type="PANTHER" id="PTHR46599:SF3">
    <property type="entry name" value="PIGGYBAC TRANSPOSABLE ELEMENT-DERIVED PROTEIN 4"/>
    <property type="match status" value="1"/>
</dbReference>